<dbReference type="GO" id="GO:0003677">
    <property type="term" value="F:DNA binding"/>
    <property type="evidence" value="ECO:0007669"/>
    <property type="project" value="UniProtKB-KW"/>
</dbReference>
<name>C8W0S1_DESAS</name>
<evidence type="ECO:0000259" key="4">
    <source>
        <dbReference type="Pfam" id="PF13408"/>
    </source>
</evidence>
<dbReference type="InterPro" id="IPR011109">
    <property type="entry name" value="DNA_bind_recombinase_dom"/>
</dbReference>
<dbReference type="OrthoDB" id="1094757at2"/>
<dbReference type="InterPro" id="IPR050639">
    <property type="entry name" value="SSR_resolvase"/>
</dbReference>
<accession>C8W0S1</accession>
<dbReference type="STRING" id="485916.Dtox_2522"/>
<dbReference type="KEGG" id="dae:Dtox_2522"/>
<dbReference type="RefSeq" id="WP_015758022.1">
    <property type="nucleotide sequence ID" value="NC_013216.1"/>
</dbReference>
<dbReference type="PANTHER" id="PTHR30461">
    <property type="entry name" value="DNA-INVERTASE FROM LAMBDOID PROPHAGE"/>
    <property type="match status" value="1"/>
</dbReference>
<feature type="domain" description="Recombinase zinc beta ribbon" evidence="4">
    <location>
        <begin position="127"/>
        <end position="185"/>
    </location>
</feature>
<dbReference type="HOGENOM" id="CLU_1259733_0_0_9"/>
<dbReference type="Pfam" id="PF07508">
    <property type="entry name" value="Recombinase"/>
    <property type="match status" value="1"/>
</dbReference>
<keyword evidence="2" id="KW-0233">DNA recombination</keyword>
<protein>
    <submittedName>
        <fullName evidence="5">Recombinase</fullName>
    </submittedName>
</protein>
<evidence type="ECO:0000256" key="1">
    <source>
        <dbReference type="ARBA" id="ARBA00023125"/>
    </source>
</evidence>
<gene>
    <name evidence="5" type="ordered locus">Dtox_2522</name>
</gene>
<dbReference type="PANTHER" id="PTHR30461:SF2">
    <property type="entry name" value="SERINE RECOMBINASE PINE-RELATED"/>
    <property type="match status" value="1"/>
</dbReference>
<dbReference type="eggNOG" id="COG1961">
    <property type="taxonomic scope" value="Bacteria"/>
</dbReference>
<feature type="domain" description="Recombinase" evidence="3">
    <location>
        <begin position="1"/>
        <end position="111"/>
    </location>
</feature>
<evidence type="ECO:0000259" key="3">
    <source>
        <dbReference type="Pfam" id="PF07508"/>
    </source>
</evidence>
<dbReference type="AlphaFoldDB" id="C8W0S1"/>
<evidence type="ECO:0000256" key="2">
    <source>
        <dbReference type="ARBA" id="ARBA00023172"/>
    </source>
</evidence>
<reference evidence="5 6" key="1">
    <citation type="journal article" date="2009" name="Stand. Genomic Sci.">
        <title>Complete genome sequence of Desulfotomaculum acetoxidans type strain (5575).</title>
        <authorList>
            <person name="Spring S."/>
            <person name="Lapidus A."/>
            <person name="Schroder M."/>
            <person name="Gleim D."/>
            <person name="Sims D."/>
            <person name="Meincke L."/>
            <person name="Glavina Del Rio T."/>
            <person name="Tice H."/>
            <person name="Copeland A."/>
            <person name="Cheng J.F."/>
            <person name="Lucas S."/>
            <person name="Chen F."/>
            <person name="Nolan M."/>
            <person name="Bruce D."/>
            <person name="Goodwin L."/>
            <person name="Pitluck S."/>
            <person name="Ivanova N."/>
            <person name="Mavromatis K."/>
            <person name="Mikhailova N."/>
            <person name="Pati A."/>
            <person name="Chen A."/>
            <person name="Palaniappan K."/>
            <person name="Land M."/>
            <person name="Hauser L."/>
            <person name="Chang Y.J."/>
            <person name="Jeffries C.D."/>
            <person name="Chain P."/>
            <person name="Saunders E."/>
            <person name="Brettin T."/>
            <person name="Detter J.C."/>
            <person name="Goker M."/>
            <person name="Bristow J."/>
            <person name="Eisen J.A."/>
            <person name="Markowitz V."/>
            <person name="Hugenholtz P."/>
            <person name="Kyrpides N.C."/>
            <person name="Klenk H.P."/>
            <person name="Han C."/>
        </authorList>
    </citation>
    <scope>NUCLEOTIDE SEQUENCE [LARGE SCALE GENOMIC DNA]</scope>
    <source>
        <strain evidence="6">ATCC 49208 / DSM 771 / VKM B-1644</strain>
    </source>
</reference>
<evidence type="ECO:0000313" key="6">
    <source>
        <dbReference type="Proteomes" id="UP000002217"/>
    </source>
</evidence>
<evidence type="ECO:0000313" key="5">
    <source>
        <dbReference type="EMBL" id="ACV63326.1"/>
    </source>
</evidence>
<dbReference type="InterPro" id="IPR038109">
    <property type="entry name" value="DNA_bind_recomb_sf"/>
</dbReference>
<dbReference type="Pfam" id="PF13408">
    <property type="entry name" value="Zn_ribbon_recom"/>
    <property type="match status" value="1"/>
</dbReference>
<keyword evidence="1" id="KW-0238">DNA-binding</keyword>
<dbReference type="Gene3D" id="3.90.1750.20">
    <property type="entry name" value="Putative Large Serine Recombinase, Chain B, Domain 2"/>
    <property type="match status" value="1"/>
</dbReference>
<proteinExistence type="predicted"/>
<dbReference type="EMBL" id="CP001720">
    <property type="protein sequence ID" value="ACV63326.1"/>
    <property type="molecule type" value="Genomic_DNA"/>
</dbReference>
<dbReference type="GO" id="GO:0000150">
    <property type="term" value="F:DNA strand exchange activity"/>
    <property type="evidence" value="ECO:0007669"/>
    <property type="project" value="InterPro"/>
</dbReference>
<keyword evidence="6" id="KW-1185">Reference proteome</keyword>
<dbReference type="Proteomes" id="UP000002217">
    <property type="component" value="Chromosome"/>
</dbReference>
<sequence length="219" mass="25309">MYLDGYGCNKISQYLNKNGYETPSVHEMKKFGFGWKPNWTQKDLWYATSVKRVLRNDAYIGTLRCSVTKVSKMKGKKVRVDKEDQFVHPNFMPAIINVDDFNMTQQIFEKRFNEKVMAGNQKIHKYAGILKCDSCKKGFVARNGKTKSGNNITYVCSTFHKYGSNYCGSHRIMEEDLDEIIMANLKVLLYTAGLRLSEVDKTIEDRLNKKGTTLIRQKK</sequence>
<organism evidence="5 6">
    <name type="scientific">Desulfofarcimen acetoxidans (strain ATCC 49208 / DSM 771 / KCTC 5769 / VKM B-1644 / 5575)</name>
    <name type="common">Desulfotomaculum acetoxidans</name>
    <dbReference type="NCBI Taxonomy" id="485916"/>
    <lineage>
        <taxon>Bacteria</taxon>
        <taxon>Bacillati</taxon>
        <taxon>Bacillota</taxon>
        <taxon>Clostridia</taxon>
        <taxon>Eubacteriales</taxon>
        <taxon>Peptococcaceae</taxon>
        <taxon>Desulfofarcimen</taxon>
    </lineage>
</organism>
<dbReference type="InterPro" id="IPR025827">
    <property type="entry name" value="Zn_ribbon_recom_dom"/>
</dbReference>